<dbReference type="AlphaFoldDB" id="A0A9X4EMT9"/>
<proteinExistence type="predicted"/>
<evidence type="ECO:0000313" key="1">
    <source>
        <dbReference type="EMBL" id="MDE1205994.1"/>
    </source>
</evidence>
<evidence type="ECO:0000313" key="2">
    <source>
        <dbReference type="Proteomes" id="UP001149303"/>
    </source>
</evidence>
<dbReference type="Proteomes" id="UP001149303">
    <property type="component" value="Unassembled WGS sequence"/>
</dbReference>
<dbReference type="RefSeq" id="WP_274639316.1">
    <property type="nucleotide sequence ID" value="NZ_JAIWJY010000002.1"/>
</dbReference>
<name>A0A9X4EMT9_9FLAO</name>
<sequence length="75" mass="8865">MVEVFKTSVALIEDEEYLLRELQKKFPDYLINFDLEDCDNILRIEIANEKIDVARIIKLVRSYNFDIEVLEDVVG</sequence>
<gene>
    <name evidence="1" type="ORF">LCI24_04215</name>
</gene>
<protein>
    <submittedName>
        <fullName evidence="1">Uncharacterized protein</fullName>
    </submittedName>
</protein>
<keyword evidence="2" id="KW-1185">Reference proteome</keyword>
<reference evidence="1" key="1">
    <citation type="submission" date="2021-09" db="EMBL/GenBank/DDBJ databases">
        <authorList>
            <person name="Smyrli M."/>
        </authorList>
    </citation>
    <scope>NUCLEOTIDE SEQUENCE</scope>
    <source>
        <strain evidence="1">LAR25</strain>
    </source>
</reference>
<dbReference type="EMBL" id="JAIWJY010000002">
    <property type="protein sequence ID" value="MDE1205994.1"/>
    <property type="molecule type" value="Genomic_DNA"/>
</dbReference>
<accession>A0A9X4EMT9</accession>
<comment type="caution">
    <text evidence="1">The sequence shown here is derived from an EMBL/GenBank/DDBJ whole genome shotgun (WGS) entry which is preliminary data.</text>
</comment>
<organism evidence="1 2">
    <name type="scientific">Tenacibaculum larymnensis</name>
    <dbReference type="NCBI Taxonomy" id="2878201"/>
    <lineage>
        <taxon>Bacteria</taxon>
        <taxon>Pseudomonadati</taxon>
        <taxon>Bacteroidota</taxon>
        <taxon>Flavobacteriia</taxon>
        <taxon>Flavobacteriales</taxon>
        <taxon>Flavobacteriaceae</taxon>
        <taxon>Tenacibaculum</taxon>
    </lineage>
</organism>